<comment type="caution">
    <text evidence="1">The sequence shown here is derived from an EMBL/GenBank/DDBJ whole genome shotgun (WGS) entry which is preliminary data.</text>
</comment>
<name>A0AAX0B8N7_CLOBE</name>
<reference evidence="1" key="2">
    <citation type="journal article" date="2022" name="Nat. Biotechnol.">
        <title>Carbon-negative production of acetone and isopropanol by gas fermentation at industrial pilot scale.</title>
        <authorList>
            <person name="Liew F.E."/>
            <person name="Nogle R."/>
            <person name="Abdalla T."/>
            <person name="Rasor B.J."/>
            <person name="Canter C."/>
            <person name="Jensen R.O."/>
            <person name="Wang L."/>
            <person name="Strutz J."/>
            <person name="Chirania P."/>
            <person name="De Tissera S."/>
            <person name="Mueller A.P."/>
            <person name="Ruan Z."/>
            <person name="Gao A."/>
            <person name="Tran L."/>
            <person name="Engle N.L."/>
            <person name="Bromley J.C."/>
            <person name="Daniell J."/>
            <person name="Conrado R."/>
            <person name="Tschaplinski T.J."/>
            <person name="Giannone R.J."/>
            <person name="Hettich R.L."/>
            <person name="Karim A.S."/>
            <person name="Simpson S.D."/>
            <person name="Brown S.D."/>
            <person name="Leang C."/>
            <person name="Jewett M.C."/>
            <person name="Kopke M."/>
        </authorList>
    </citation>
    <scope>NUCLEOTIDE SEQUENCE</scope>
    <source>
        <strain evidence="1">DJ080</strain>
    </source>
</reference>
<evidence type="ECO:0000313" key="1">
    <source>
        <dbReference type="EMBL" id="NRT90803.1"/>
    </source>
</evidence>
<organism evidence="1 2">
    <name type="scientific">Clostridium beijerinckii</name>
    <name type="common">Clostridium MP</name>
    <dbReference type="NCBI Taxonomy" id="1520"/>
    <lineage>
        <taxon>Bacteria</taxon>
        <taxon>Bacillati</taxon>
        <taxon>Bacillota</taxon>
        <taxon>Clostridia</taxon>
        <taxon>Eubacteriales</taxon>
        <taxon>Clostridiaceae</taxon>
        <taxon>Clostridium</taxon>
    </lineage>
</organism>
<accession>A0AAX0B8N7</accession>
<dbReference type="Proteomes" id="UP001193748">
    <property type="component" value="Unassembled WGS sequence"/>
</dbReference>
<dbReference type="RefSeq" id="WP_173711680.1">
    <property type="nucleotide sequence ID" value="NZ_JABSWW010000001.1"/>
</dbReference>
<dbReference type="AlphaFoldDB" id="A0AAX0B8N7"/>
<proteinExistence type="predicted"/>
<reference evidence="1" key="1">
    <citation type="submission" date="2020-05" db="EMBL/GenBank/DDBJ databases">
        <authorList>
            <person name="Brown S."/>
            <person name="Huntemann M."/>
            <person name="Clum A."/>
            <person name="Spunde A."/>
            <person name="Palaniappan K."/>
            <person name="Ritter S."/>
            <person name="Mikhailova N."/>
            <person name="Chen I.-M."/>
            <person name="Stamatis D."/>
            <person name="Reddy T."/>
            <person name="O'Malley R."/>
            <person name="Daum C."/>
            <person name="Shapiro N."/>
            <person name="Ivanova N."/>
            <person name="Kyrpides N."/>
            <person name="Woyke T."/>
        </authorList>
    </citation>
    <scope>NUCLEOTIDE SEQUENCE</scope>
    <source>
        <strain evidence="1">DJ080</strain>
    </source>
</reference>
<sequence>MDSRYKEFKFPELQSINNFEYYKVYLKLKFIKIIKLSKKVIPKLKKIYKSKMNR</sequence>
<evidence type="ECO:0008006" key="3">
    <source>
        <dbReference type="Google" id="ProtNLM"/>
    </source>
</evidence>
<gene>
    <name evidence="1" type="ORF">B0H41_004482</name>
</gene>
<dbReference type="EMBL" id="JABSWW010000001">
    <property type="protein sequence ID" value="NRT90803.1"/>
    <property type="molecule type" value="Genomic_DNA"/>
</dbReference>
<evidence type="ECO:0000313" key="2">
    <source>
        <dbReference type="Proteomes" id="UP001193748"/>
    </source>
</evidence>
<protein>
    <recommendedName>
        <fullName evidence="3">Lipopolysaccharide biosynthesis protein</fullName>
    </recommendedName>
</protein>